<dbReference type="Pfam" id="PF05229">
    <property type="entry name" value="SCPU"/>
    <property type="match status" value="1"/>
</dbReference>
<sequence length="305" mass="32742">MRNKILFFALMWAALAMSVSGQTVSLVDSSVTPSTVTYDSYSGSDTTGPQFTFTVKLSSQPSKTVYFSAVINGSSSPSSRALTSSSNTLTVGFYQDSSYNTEIKSTSDYPPYYYISGSFARKTNILTQTFTVYPLLAKGQSVPWGTYTGTFSIRLYQSSTPTGTLRDSETIYYTANVDQTIDVRVGSSGGSYDTGESSYNIALGDLSQGPTGSFGIFVRGNTAYTLYMNVTSGGYLTSTTTSDKVRYSLTINGISYTLGPSVIIDRQTSKAMYSKVLLGEISVPSGQDVEAGQYSDIVSFSVVAN</sequence>
<reference evidence="3" key="1">
    <citation type="submission" date="2017-02" db="EMBL/GenBank/DDBJ databases">
        <authorList>
            <person name="Regsiter A."/>
            <person name="William W."/>
        </authorList>
    </citation>
    <scope>NUCLEOTIDE SEQUENCE</scope>
    <source>
        <strain evidence="3">BdmA 4</strain>
    </source>
</reference>
<gene>
    <name evidence="3" type="ORF">SPIRO4BDMA_50354</name>
</gene>
<proteinExistence type="predicted"/>
<feature type="domain" description="Spore coat protein U/FanG" evidence="2">
    <location>
        <begin position="49"/>
        <end position="153"/>
    </location>
</feature>
<evidence type="ECO:0000256" key="1">
    <source>
        <dbReference type="SAM" id="SignalP"/>
    </source>
</evidence>
<dbReference type="EMBL" id="FWDO01000005">
    <property type="protein sequence ID" value="SLM18839.1"/>
    <property type="molecule type" value="Genomic_DNA"/>
</dbReference>
<feature type="signal peptide" evidence="1">
    <location>
        <begin position="1"/>
        <end position="21"/>
    </location>
</feature>
<accession>A0A3P3XRX9</accession>
<evidence type="ECO:0000313" key="3">
    <source>
        <dbReference type="EMBL" id="SLM18839.1"/>
    </source>
</evidence>
<keyword evidence="1" id="KW-0732">Signal</keyword>
<name>A0A3P3XRX9_9SPIR</name>
<evidence type="ECO:0000259" key="2">
    <source>
        <dbReference type="Pfam" id="PF05229"/>
    </source>
</evidence>
<dbReference type="AlphaFoldDB" id="A0A3P3XRX9"/>
<organism evidence="3">
    <name type="scientific">uncultured spirochete</name>
    <dbReference type="NCBI Taxonomy" id="156406"/>
    <lineage>
        <taxon>Bacteria</taxon>
        <taxon>Pseudomonadati</taxon>
        <taxon>Spirochaetota</taxon>
        <taxon>Spirochaetia</taxon>
        <taxon>Spirochaetales</taxon>
        <taxon>environmental samples</taxon>
    </lineage>
</organism>
<protein>
    <recommendedName>
        <fullName evidence="2">Spore coat protein U/FanG domain-containing protein</fullName>
    </recommendedName>
</protein>
<feature type="chain" id="PRO_5018136016" description="Spore coat protein U/FanG domain-containing protein" evidence="1">
    <location>
        <begin position="22"/>
        <end position="305"/>
    </location>
</feature>
<dbReference type="InterPro" id="IPR007893">
    <property type="entry name" value="Spore_coat_U/FanG"/>
</dbReference>